<evidence type="ECO:0000313" key="1">
    <source>
        <dbReference type="EMBL" id="TGJ69303.1"/>
    </source>
</evidence>
<dbReference type="AlphaFoldDB" id="A0A7C8PJT4"/>
<dbReference type="Proteomes" id="UP000297595">
    <property type="component" value="Unassembled WGS sequence"/>
</dbReference>
<proteinExistence type="predicted"/>
<reference evidence="1 2" key="1">
    <citation type="submission" date="2019-03" db="EMBL/GenBank/DDBJ databases">
        <title>Nematode-trapping fungi genome.</title>
        <authorList>
            <person name="Vidal-Diez De Ulzurrun G."/>
        </authorList>
    </citation>
    <scope>NUCLEOTIDE SEQUENCE [LARGE SCALE GENOMIC DNA]</scope>
    <source>
        <strain evidence="1 2">TWF154</strain>
    </source>
</reference>
<protein>
    <submittedName>
        <fullName evidence="1">Uncharacterized protein</fullName>
    </submittedName>
</protein>
<evidence type="ECO:0000313" key="2">
    <source>
        <dbReference type="Proteomes" id="UP000297595"/>
    </source>
</evidence>
<dbReference type="EMBL" id="SOZJ01000003">
    <property type="protein sequence ID" value="TGJ69303.1"/>
    <property type="molecule type" value="Genomic_DNA"/>
</dbReference>
<accession>A0A7C8PJT4</accession>
<comment type="caution">
    <text evidence="1">The sequence shown here is derived from an EMBL/GenBank/DDBJ whole genome shotgun (WGS) entry which is preliminary data.</text>
</comment>
<sequence>MPRKEVRAKASSATKGSSGYFLRSGGESKFWELPSELRQIIFKGILLDAIVKLRHWSPRQTKDFLLSKITLTREDYEGFSERQVMSKRDIDDYVEFLYHKDREKCATCPQKRILGVNDCRCSGITRLYPIPTDMLLVSKRFRQDVLVAYSLVQQMVPEVIGTTRVQPSTFRSRGEWCCKPGAVKQPNPPPKGFNDFSRDLIERSLYPSSPVC</sequence>
<name>A0A7C8PJT4_ORBOL</name>
<gene>
    <name evidence="1" type="ORF">EYR41_005355</name>
</gene>
<organism evidence="1 2">
    <name type="scientific">Orbilia oligospora</name>
    <name type="common">Nematode-trapping fungus</name>
    <name type="synonym">Arthrobotrys oligospora</name>
    <dbReference type="NCBI Taxonomy" id="2813651"/>
    <lineage>
        <taxon>Eukaryota</taxon>
        <taxon>Fungi</taxon>
        <taxon>Dikarya</taxon>
        <taxon>Ascomycota</taxon>
        <taxon>Pezizomycotina</taxon>
        <taxon>Orbiliomycetes</taxon>
        <taxon>Orbiliales</taxon>
        <taxon>Orbiliaceae</taxon>
        <taxon>Orbilia</taxon>
    </lineage>
</organism>